<dbReference type="InterPro" id="IPR015421">
    <property type="entry name" value="PyrdxlP-dep_Trfase_major"/>
</dbReference>
<dbReference type="EMBL" id="JAYMFH010000001">
    <property type="protein sequence ID" value="MEC4294133.1"/>
    <property type="molecule type" value="Genomic_DNA"/>
</dbReference>
<evidence type="ECO:0000256" key="4">
    <source>
        <dbReference type="ARBA" id="ARBA00022898"/>
    </source>
</evidence>
<name>A0ABU6IWP5_9ACTN</name>
<feature type="domain" description="Aminotransferase class I/classII large" evidence="5">
    <location>
        <begin position="39"/>
        <end position="400"/>
    </location>
</feature>
<dbReference type="InterPro" id="IPR004839">
    <property type="entry name" value="Aminotransferase_I/II_large"/>
</dbReference>
<keyword evidence="2 6" id="KW-0032">Aminotransferase</keyword>
<dbReference type="PANTHER" id="PTHR42790">
    <property type="entry name" value="AMINOTRANSFERASE"/>
    <property type="match status" value="1"/>
</dbReference>
<dbReference type="CDD" id="cd00609">
    <property type="entry name" value="AAT_like"/>
    <property type="match status" value="1"/>
</dbReference>
<dbReference type="InterPro" id="IPR050859">
    <property type="entry name" value="Class-I_PLP-dep_aminotransf"/>
</dbReference>
<accession>A0ABU6IWP5</accession>
<evidence type="ECO:0000313" key="7">
    <source>
        <dbReference type="Proteomes" id="UP001343724"/>
    </source>
</evidence>
<dbReference type="InterPro" id="IPR015424">
    <property type="entry name" value="PyrdxlP-dep_Trfase"/>
</dbReference>
<evidence type="ECO:0000256" key="2">
    <source>
        <dbReference type="ARBA" id="ARBA00022576"/>
    </source>
</evidence>
<evidence type="ECO:0000313" key="6">
    <source>
        <dbReference type="EMBL" id="MEC4294133.1"/>
    </source>
</evidence>
<keyword evidence="3" id="KW-0808">Transferase</keyword>
<comment type="cofactor">
    <cofactor evidence="1">
        <name>pyridoxal 5'-phosphate</name>
        <dbReference type="ChEBI" id="CHEBI:597326"/>
    </cofactor>
</comment>
<sequence length="486" mass="53810">MSSAHITFDTTGDKIARRVRKMRSSAVRDLFAAATRDDVISLSGGMPAVSLLPVEDVRAATLAAVESPEARAVSLQYGPTNGAPGLRAVLADMMRDLGIRVKPDQILVTTGAQEALSLIAEAFIDPGDIIITEGPTYLGALQAFSAFEPDVRAIPFDDEGMRMDLLEEELKRIGKGNPRLKYCYVIPNFQNPGGVTMVAERRRRLLELAREYDFMVVEDDPYGRLRYDGGHQVPLKAMDENVIYLGTISKMLGPGLRTGWIAAPESVLARINLVKQGADLCGSSFDQIIVEHYFKDIPWQKTLQKFVAVYKERRDTMLAALEEFFPPEATWTHPEGGMFLWITLPDYMDTDSMLAEALEAGVTYVPGNSFFPDGKTGRNSMRVNFSFETPESITEAIRRLAKVIEDRLELYRVFIEAGALPGYDRKEAAMTDEKTPTPWEEVVADSEQNEEAVMQAREGNAEQIDIAEEAVRDAQQAAAPAEEAAE</sequence>
<gene>
    <name evidence="6" type="ORF">VJ920_02275</name>
</gene>
<organism evidence="6 7">
    <name type="scientific">Adlercreutzia shanghongiae</name>
    <dbReference type="NCBI Taxonomy" id="3111773"/>
    <lineage>
        <taxon>Bacteria</taxon>
        <taxon>Bacillati</taxon>
        <taxon>Actinomycetota</taxon>
        <taxon>Coriobacteriia</taxon>
        <taxon>Eggerthellales</taxon>
        <taxon>Eggerthellaceae</taxon>
        <taxon>Adlercreutzia</taxon>
    </lineage>
</organism>
<dbReference type="InterPro" id="IPR015422">
    <property type="entry name" value="PyrdxlP-dep_Trfase_small"/>
</dbReference>
<proteinExistence type="predicted"/>
<dbReference type="SUPFAM" id="SSF53383">
    <property type="entry name" value="PLP-dependent transferases"/>
    <property type="match status" value="1"/>
</dbReference>
<comment type="caution">
    <text evidence="6">The sequence shown here is derived from an EMBL/GenBank/DDBJ whole genome shotgun (WGS) entry which is preliminary data.</text>
</comment>
<dbReference type="Gene3D" id="3.40.640.10">
    <property type="entry name" value="Type I PLP-dependent aspartate aminotransferase-like (Major domain)"/>
    <property type="match status" value="1"/>
</dbReference>
<evidence type="ECO:0000259" key="5">
    <source>
        <dbReference type="Pfam" id="PF00155"/>
    </source>
</evidence>
<keyword evidence="7" id="KW-1185">Reference proteome</keyword>
<dbReference type="RefSeq" id="WP_326441668.1">
    <property type="nucleotide sequence ID" value="NZ_JAYMFH010000001.1"/>
</dbReference>
<evidence type="ECO:0000256" key="3">
    <source>
        <dbReference type="ARBA" id="ARBA00022679"/>
    </source>
</evidence>
<dbReference type="GO" id="GO:0008483">
    <property type="term" value="F:transaminase activity"/>
    <property type="evidence" value="ECO:0007669"/>
    <property type="project" value="UniProtKB-KW"/>
</dbReference>
<dbReference type="Proteomes" id="UP001343724">
    <property type="component" value="Unassembled WGS sequence"/>
</dbReference>
<dbReference type="Pfam" id="PF00155">
    <property type="entry name" value="Aminotran_1_2"/>
    <property type="match status" value="1"/>
</dbReference>
<evidence type="ECO:0000256" key="1">
    <source>
        <dbReference type="ARBA" id="ARBA00001933"/>
    </source>
</evidence>
<keyword evidence="4" id="KW-0663">Pyridoxal phosphate</keyword>
<dbReference type="Gene3D" id="3.90.1150.10">
    <property type="entry name" value="Aspartate Aminotransferase, domain 1"/>
    <property type="match status" value="1"/>
</dbReference>
<reference evidence="6 7" key="1">
    <citation type="submission" date="2024-01" db="EMBL/GenBank/DDBJ databases">
        <title>novel species in genus Adlercreutzia.</title>
        <authorList>
            <person name="Liu X."/>
        </authorList>
    </citation>
    <scope>NUCLEOTIDE SEQUENCE [LARGE SCALE GENOMIC DNA]</scope>
    <source>
        <strain evidence="6 7">R22</strain>
    </source>
</reference>
<protein>
    <submittedName>
        <fullName evidence="6">PLP-dependent aminotransferase family protein</fullName>
    </submittedName>
</protein>
<dbReference type="PANTHER" id="PTHR42790:SF19">
    <property type="entry name" value="KYNURENINE_ALPHA-AMINOADIPATE AMINOTRANSFERASE, MITOCHONDRIAL"/>
    <property type="match status" value="1"/>
</dbReference>